<organism evidence="1 2">
    <name type="scientific">Eimeria necatrix</name>
    <dbReference type="NCBI Taxonomy" id="51315"/>
    <lineage>
        <taxon>Eukaryota</taxon>
        <taxon>Sar</taxon>
        <taxon>Alveolata</taxon>
        <taxon>Apicomplexa</taxon>
        <taxon>Conoidasida</taxon>
        <taxon>Coccidia</taxon>
        <taxon>Eucoccidiorida</taxon>
        <taxon>Eimeriorina</taxon>
        <taxon>Eimeriidae</taxon>
        <taxon>Eimeria</taxon>
    </lineage>
</organism>
<dbReference type="Proteomes" id="UP000030754">
    <property type="component" value="Unassembled WGS sequence"/>
</dbReference>
<reference evidence="1" key="1">
    <citation type="submission" date="2013-10" db="EMBL/GenBank/DDBJ databases">
        <title>Genomic analysis of the causative agents of coccidiosis in chickens.</title>
        <authorList>
            <person name="Reid A.J."/>
            <person name="Blake D."/>
            <person name="Billington K."/>
            <person name="Browne H."/>
            <person name="Dunn M."/>
            <person name="Hung S."/>
            <person name="Kawahara F."/>
            <person name="Miranda-Saavedra D."/>
            <person name="Mourier T."/>
            <person name="Nagra H."/>
            <person name="Otto T.D."/>
            <person name="Rawlings N."/>
            <person name="Sanchez A."/>
            <person name="Sanders M."/>
            <person name="Subramaniam C."/>
            <person name="Tay Y."/>
            <person name="Dear P."/>
            <person name="Doerig C."/>
            <person name="Gruber A."/>
            <person name="Parkinson J."/>
            <person name="Shirley M."/>
            <person name="Wan K.L."/>
            <person name="Berriman M."/>
            <person name="Tomley F."/>
            <person name="Pain A."/>
        </authorList>
    </citation>
    <scope>NUCLEOTIDE SEQUENCE [LARGE SCALE GENOMIC DNA]</scope>
    <source>
        <strain evidence="1">Houghton</strain>
    </source>
</reference>
<dbReference type="VEuPathDB" id="ToxoDB:ENH_00031920"/>
<gene>
    <name evidence="1" type="ORF">ENH_00031920</name>
</gene>
<dbReference type="GeneID" id="25473357"/>
<protein>
    <submittedName>
        <fullName evidence="1">Uncharacterized protein</fullName>
    </submittedName>
</protein>
<reference evidence="1" key="2">
    <citation type="submission" date="2013-10" db="EMBL/GenBank/DDBJ databases">
        <authorList>
            <person name="Aslett M."/>
        </authorList>
    </citation>
    <scope>NUCLEOTIDE SEQUENCE [LARGE SCALE GENOMIC DNA]</scope>
    <source>
        <strain evidence="1">Houghton</strain>
    </source>
</reference>
<dbReference type="AlphaFoldDB" id="U6MT40"/>
<feature type="non-terminal residue" evidence="1">
    <location>
        <position position="1"/>
    </location>
</feature>
<dbReference type="EMBL" id="HG724141">
    <property type="protein sequence ID" value="CDJ67181.1"/>
    <property type="molecule type" value="Genomic_DNA"/>
</dbReference>
<sequence>RGWGPPGGPRGGLQGPQVSPLEENSALGMLGSGLSNFRLQGGPSVYLGGPLGLFSAGRLRAALELVQQREAFALQQGAAAAAAASRAAANWTVEGLLDQYAELWATQLHLAMQKAAVKEAAEATAKQLAAAGAPEPTLVLATFLL</sequence>
<dbReference type="RefSeq" id="XP_013435648.1">
    <property type="nucleotide sequence ID" value="XM_013580194.1"/>
</dbReference>
<keyword evidence="2" id="KW-1185">Reference proteome</keyword>
<proteinExistence type="predicted"/>
<name>U6MT40_9EIME</name>
<accession>U6MT40</accession>
<dbReference type="OrthoDB" id="10412411at2759"/>
<evidence type="ECO:0000313" key="1">
    <source>
        <dbReference type="EMBL" id="CDJ67181.1"/>
    </source>
</evidence>
<evidence type="ECO:0000313" key="2">
    <source>
        <dbReference type="Proteomes" id="UP000030754"/>
    </source>
</evidence>